<comment type="caution">
    <text evidence="1">The sequence shown here is derived from an EMBL/GenBank/DDBJ whole genome shotgun (WGS) entry which is preliminary data.</text>
</comment>
<sequence length="194" mass="22366">MATIEDITSTLRNSGNIYQSALDGVNKYFNSFTTDTNDFIDISDTNHFILQLAANDENYENIICSYTTSDFEGIIRKRRSIQRLEEWYTIMIDEFLKQNLMNLQISSMKIFGGKLRKRGNEEGCSKSSSATKNNDYDVLTIIRNHDPSTILLENEEKDISSPEKIIYKCRINDKLKSEKFILDIYASINGIKSR</sequence>
<reference evidence="1 2" key="2">
    <citation type="submission" date="2016-08" db="EMBL/GenBank/DDBJ databases">
        <title>Pervasive Adenine N6-methylation of Active Genes in Fungi.</title>
        <authorList>
            <consortium name="DOE Joint Genome Institute"/>
            <person name="Mondo S.J."/>
            <person name="Dannebaum R.O."/>
            <person name="Kuo R.C."/>
            <person name="Labutti K."/>
            <person name="Haridas S."/>
            <person name="Kuo A."/>
            <person name="Salamov A."/>
            <person name="Ahrendt S.R."/>
            <person name="Lipzen A."/>
            <person name="Sullivan W."/>
            <person name="Andreopoulos W.B."/>
            <person name="Clum A."/>
            <person name="Lindquist E."/>
            <person name="Daum C."/>
            <person name="Ramamoorthy G.K."/>
            <person name="Gryganskyi A."/>
            <person name="Culley D."/>
            <person name="Magnuson J.K."/>
            <person name="James T.Y."/>
            <person name="O'Malley M.A."/>
            <person name="Stajich J.E."/>
            <person name="Spatafora J.W."/>
            <person name="Visel A."/>
            <person name="Grigoriev I.V."/>
        </authorList>
    </citation>
    <scope>NUCLEOTIDE SEQUENCE [LARGE SCALE GENOMIC DNA]</scope>
    <source>
        <strain evidence="1 2">S4</strain>
    </source>
</reference>
<gene>
    <name evidence="1" type="ORF">BCR32DRAFT_280674</name>
</gene>
<dbReference type="AlphaFoldDB" id="A0A1Y1X3I6"/>
<dbReference type="Proteomes" id="UP000193944">
    <property type="component" value="Unassembled WGS sequence"/>
</dbReference>
<name>A0A1Y1X3I6_9FUNG</name>
<accession>A0A1Y1X3I6</accession>
<protein>
    <submittedName>
        <fullName evidence="1">Uncharacterized protein</fullName>
    </submittedName>
</protein>
<evidence type="ECO:0000313" key="1">
    <source>
        <dbReference type="EMBL" id="ORX80262.1"/>
    </source>
</evidence>
<dbReference type="EMBL" id="MCFG01000150">
    <property type="protein sequence ID" value="ORX80262.1"/>
    <property type="molecule type" value="Genomic_DNA"/>
</dbReference>
<reference evidence="1 2" key="1">
    <citation type="submission" date="2016-08" db="EMBL/GenBank/DDBJ databases">
        <title>A Parts List for Fungal Cellulosomes Revealed by Comparative Genomics.</title>
        <authorList>
            <consortium name="DOE Joint Genome Institute"/>
            <person name="Haitjema C.H."/>
            <person name="Gilmore S.P."/>
            <person name="Henske J.K."/>
            <person name="Solomon K.V."/>
            <person name="De Groot R."/>
            <person name="Kuo A."/>
            <person name="Mondo S.J."/>
            <person name="Salamov A.A."/>
            <person name="Labutti K."/>
            <person name="Zhao Z."/>
            <person name="Chiniquy J."/>
            <person name="Barry K."/>
            <person name="Brewer H.M."/>
            <person name="Purvine S.O."/>
            <person name="Wright A.T."/>
            <person name="Boxma B."/>
            <person name="Van Alen T."/>
            <person name="Hackstein J.H."/>
            <person name="Baker S.E."/>
            <person name="Grigoriev I.V."/>
            <person name="O'Malley M.A."/>
        </authorList>
    </citation>
    <scope>NUCLEOTIDE SEQUENCE [LARGE SCALE GENOMIC DNA]</scope>
    <source>
        <strain evidence="1 2">S4</strain>
    </source>
</reference>
<keyword evidence="2" id="KW-1185">Reference proteome</keyword>
<organism evidence="1 2">
    <name type="scientific">Anaeromyces robustus</name>
    <dbReference type="NCBI Taxonomy" id="1754192"/>
    <lineage>
        <taxon>Eukaryota</taxon>
        <taxon>Fungi</taxon>
        <taxon>Fungi incertae sedis</taxon>
        <taxon>Chytridiomycota</taxon>
        <taxon>Chytridiomycota incertae sedis</taxon>
        <taxon>Neocallimastigomycetes</taxon>
        <taxon>Neocallimastigales</taxon>
        <taxon>Neocallimastigaceae</taxon>
        <taxon>Anaeromyces</taxon>
    </lineage>
</organism>
<evidence type="ECO:0000313" key="2">
    <source>
        <dbReference type="Proteomes" id="UP000193944"/>
    </source>
</evidence>
<proteinExistence type="predicted"/>